<comment type="caution">
    <text evidence="2">The sequence shown here is derived from an EMBL/GenBank/DDBJ whole genome shotgun (WGS) entry which is preliminary data.</text>
</comment>
<feature type="region of interest" description="Disordered" evidence="1">
    <location>
        <begin position="525"/>
        <end position="916"/>
    </location>
</feature>
<feature type="compositionally biased region" description="Polar residues" evidence="1">
    <location>
        <begin position="88"/>
        <end position="97"/>
    </location>
</feature>
<feature type="compositionally biased region" description="Low complexity" evidence="1">
    <location>
        <begin position="799"/>
        <end position="819"/>
    </location>
</feature>
<feature type="compositionally biased region" description="Acidic residues" evidence="1">
    <location>
        <begin position="700"/>
        <end position="717"/>
    </location>
</feature>
<dbReference type="OrthoDB" id="5348546at2759"/>
<feature type="compositionally biased region" description="Basic and acidic residues" evidence="1">
    <location>
        <begin position="1198"/>
        <end position="1214"/>
    </location>
</feature>
<name>A0A9P3LDR4_9APHY</name>
<feature type="compositionally biased region" description="Low complexity" evidence="1">
    <location>
        <begin position="1270"/>
        <end position="1307"/>
    </location>
</feature>
<accession>A0A9P3LDR4</accession>
<feature type="compositionally biased region" description="Low complexity" evidence="1">
    <location>
        <begin position="238"/>
        <end position="256"/>
    </location>
</feature>
<feature type="region of interest" description="Disordered" evidence="1">
    <location>
        <begin position="456"/>
        <end position="508"/>
    </location>
</feature>
<feature type="compositionally biased region" description="Acidic residues" evidence="1">
    <location>
        <begin position="459"/>
        <end position="469"/>
    </location>
</feature>
<evidence type="ECO:0000313" key="2">
    <source>
        <dbReference type="EMBL" id="GJE90207.1"/>
    </source>
</evidence>
<keyword evidence="3" id="KW-1185">Reference proteome</keyword>
<feature type="compositionally biased region" description="Acidic residues" evidence="1">
    <location>
        <begin position="865"/>
        <end position="877"/>
    </location>
</feature>
<reference evidence="2 3" key="1">
    <citation type="submission" date="2021-08" db="EMBL/GenBank/DDBJ databases">
        <title>Draft Genome Sequence of Phanerochaete sordida strain YK-624.</title>
        <authorList>
            <person name="Mori T."/>
            <person name="Dohra H."/>
            <person name="Suzuki T."/>
            <person name="Kawagishi H."/>
            <person name="Hirai H."/>
        </authorList>
    </citation>
    <scope>NUCLEOTIDE SEQUENCE [LARGE SCALE GENOMIC DNA]</scope>
    <source>
        <strain evidence="2 3">YK-624</strain>
    </source>
</reference>
<feature type="compositionally biased region" description="Basic and acidic residues" evidence="1">
    <location>
        <begin position="340"/>
        <end position="359"/>
    </location>
</feature>
<feature type="region of interest" description="Disordered" evidence="1">
    <location>
        <begin position="1007"/>
        <end position="1397"/>
    </location>
</feature>
<feature type="region of interest" description="Disordered" evidence="1">
    <location>
        <begin position="171"/>
        <end position="202"/>
    </location>
</feature>
<feature type="compositionally biased region" description="Polar residues" evidence="1">
    <location>
        <begin position="963"/>
        <end position="973"/>
    </location>
</feature>
<feature type="compositionally biased region" description="Basic and acidic residues" evidence="1">
    <location>
        <begin position="1117"/>
        <end position="1129"/>
    </location>
</feature>
<dbReference type="Proteomes" id="UP000703269">
    <property type="component" value="Unassembled WGS sequence"/>
</dbReference>
<feature type="region of interest" description="Disordered" evidence="1">
    <location>
        <begin position="1496"/>
        <end position="1521"/>
    </location>
</feature>
<feature type="compositionally biased region" description="Low complexity" evidence="1">
    <location>
        <begin position="756"/>
        <end position="769"/>
    </location>
</feature>
<feature type="compositionally biased region" description="Basic and acidic residues" evidence="1">
    <location>
        <begin position="644"/>
        <end position="673"/>
    </location>
</feature>
<feature type="compositionally biased region" description="Low complexity" evidence="1">
    <location>
        <begin position="129"/>
        <end position="146"/>
    </location>
</feature>
<feature type="compositionally biased region" description="Basic and acidic residues" evidence="1">
    <location>
        <begin position="171"/>
        <end position="184"/>
    </location>
</feature>
<evidence type="ECO:0000256" key="1">
    <source>
        <dbReference type="SAM" id="MobiDB-lite"/>
    </source>
</evidence>
<feature type="compositionally biased region" description="Low complexity" evidence="1">
    <location>
        <begin position="559"/>
        <end position="605"/>
    </location>
</feature>
<feature type="region of interest" description="Disordered" evidence="1">
    <location>
        <begin position="63"/>
        <end position="159"/>
    </location>
</feature>
<feature type="compositionally biased region" description="Basic and acidic residues" evidence="1">
    <location>
        <begin position="1056"/>
        <end position="1077"/>
    </location>
</feature>
<feature type="compositionally biased region" description="Low complexity" evidence="1">
    <location>
        <begin position="837"/>
        <end position="850"/>
    </location>
</feature>
<feature type="compositionally biased region" description="Low complexity" evidence="1">
    <location>
        <begin position="1506"/>
        <end position="1521"/>
    </location>
</feature>
<protein>
    <submittedName>
        <fullName evidence="2">Uncharacterized protein</fullName>
    </submittedName>
</protein>
<feature type="compositionally biased region" description="Basic and acidic residues" evidence="1">
    <location>
        <begin position="527"/>
        <end position="543"/>
    </location>
</feature>
<feature type="compositionally biased region" description="Polar residues" evidence="1">
    <location>
        <begin position="851"/>
        <end position="861"/>
    </location>
</feature>
<feature type="region of interest" description="Disordered" evidence="1">
    <location>
        <begin position="930"/>
        <end position="986"/>
    </location>
</feature>
<feature type="region of interest" description="Disordered" evidence="1">
    <location>
        <begin position="238"/>
        <end position="261"/>
    </location>
</feature>
<organism evidence="2 3">
    <name type="scientific">Phanerochaete sordida</name>
    <dbReference type="NCBI Taxonomy" id="48140"/>
    <lineage>
        <taxon>Eukaryota</taxon>
        <taxon>Fungi</taxon>
        <taxon>Dikarya</taxon>
        <taxon>Basidiomycota</taxon>
        <taxon>Agaricomycotina</taxon>
        <taxon>Agaricomycetes</taxon>
        <taxon>Polyporales</taxon>
        <taxon>Phanerochaetaceae</taxon>
        <taxon>Phanerochaete</taxon>
    </lineage>
</organism>
<sequence length="1587" mass="168862">MIVGRAKHAHTVQRRASTWETLSPDTLALGDTLCLLPSSALPSPSRLLALALAAPDSANEASTVATAAQHSAAARPRMQYTRDRVQAGQGSYSSSLHRTQHTTHKPSTSRDAPLYPLRQQHSAFDERYTPSLATSTPSSSPTTASSSPPPPTSPLSSSFNAYRHSAGYAYRPREYDAREPRDAAAVKVRAQSPAYPSGHRYAYAPPRPAVFDDEYDDVLPAPHSPSYAFAKASFPYHQPQTQQVPRQHQHQQQTQSQRREERLDQRLAVLPSHHGHAHARTLSSASSAYSAASPLVPAARASTSTSFVHRQPAAAAVPSSSSSTPFGAYTSRLDARLEARHDQRQGQRHDARPERRETAVKTTPRLSIYDLTEDEESPRRPVRGVAVSPAAALPVAVSASGAALAGPGVVVASTSRAAVAGPGAIVSSRSRSAVVAPSTVATIAPVAANSIAAAANNDSDNDEDDDDADLIPPLSTAYPSPRRRVSFSTSAERSSSPPRGAAPPPRARMGYIPVQSLLAALGPKPVRRVEERVERIERREEGRGLVTPPMSDGERSPEAADGPAVAAAPPHQVPTHQAPTQPSPQHQAPEQPVQQQPQQQPTPTEEQPPRRRQRPTLLDLLSVPGPLRSPSPPVAVRAPSVPLQKRDVDAEKQVGEMVESREEREVVEVERRQLPTPELTPTGEAPTATAVEPALPVEERADEEVAEEAEVDVETLDEVPRTPVSRARSLVDVSPDEVPRTPQPRTRPLWTRAAESSLPPSSPPVDSSPVHAVDTPVARGRLADEDEDVKVVDTPVAPPAARAASPIISIDSSPLKPSSFKPAEPMLAADDSPARASTLPPSSPPRDSSPMHVTSRASSPLSELHDDEDEDEEDEDVLPVLKVVERAPSVNSRSATVVPSRPASRGASAAVGPSRAASVVPVERALSRPASVAPSSAQTVVASRPASVAPTRPASTVPVGPANATTIPASSAVSAGPSRPPSTPALHAPAALSVHAAVSVLLAASCSPSRASTPRYDPTENDLLSSPLSPAPSSPSLRGASVASVEDVLPGPVLARVERVVEKVEAREEVKEKKRPLPQEPVRPTKKPRTESPPPRAPSASQPKASSSATVAKVVVKTKEAPREPREPAKALPKAVPPPKEAPRTTGTRVEVRAAKPARAVPFAKPAASTSALVQRSGVARPAAKVGGVVKAGVSGKGEAKAESRKDASKEPKPKAAPARAPSPDDEPELERPEKPRSKGRVKRAKRPRTSEFVVSDEEEEFVGEDRPRAPTSALGSAPSSSTSVPSASTSSAPAPSTEATSTSASEPKPKKRKATTPPPESAESADEDEAVLPQPPRKVKKRSPSLAASVFDDDEFAEAQGSSKRRRRESSSRPAPSRRRARRASHGEEANDDLMQVDWEHESPLPLGELEGMVIETLATSRATSMNADVLWRTLVGGRPVLGTMARKRTAVLAVKLEDGADAPDAGPMGKPEWLHLLTHILASGHARSGLFGRVESSASDSDGASPRKPAAAAAPVSPARRQRAFRSAMRAHWYYVPERDADKERALLIRSMMRGPGKRSETMKYKQYYWKPLAKITRWDREDEL</sequence>
<proteinExistence type="predicted"/>
<feature type="compositionally biased region" description="Low complexity" evidence="1">
    <location>
        <begin position="490"/>
        <end position="499"/>
    </location>
</feature>
<feature type="compositionally biased region" description="Low complexity" evidence="1">
    <location>
        <begin position="1178"/>
        <end position="1194"/>
    </location>
</feature>
<evidence type="ECO:0000313" key="3">
    <source>
        <dbReference type="Proteomes" id="UP000703269"/>
    </source>
</evidence>
<feature type="compositionally biased region" description="Low complexity" evidence="1">
    <location>
        <begin position="63"/>
        <end position="74"/>
    </location>
</feature>
<feature type="compositionally biased region" description="Low complexity" evidence="1">
    <location>
        <begin position="898"/>
        <end position="916"/>
    </location>
</feature>
<feature type="region of interest" description="Disordered" evidence="1">
    <location>
        <begin position="340"/>
        <end position="364"/>
    </location>
</feature>
<feature type="compositionally biased region" description="Low complexity" evidence="1">
    <location>
        <begin position="1098"/>
        <end position="1115"/>
    </location>
</feature>
<feature type="compositionally biased region" description="Basic residues" evidence="1">
    <location>
        <begin position="1238"/>
        <end position="1248"/>
    </location>
</feature>
<gene>
    <name evidence="2" type="ORF">PsYK624_063330</name>
</gene>
<dbReference type="EMBL" id="BPQB01000015">
    <property type="protein sequence ID" value="GJE90207.1"/>
    <property type="molecule type" value="Genomic_DNA"/>
</dbReference>